<protein>
    <recommendedName>
        <fullName evidence="3">Flagellar operon protein</fullName>
    </recommendedName>
</protein>
<dbReference type="EMBL" id="CP104064">
    <property type="protein sequence ID" value="WAH35400.1"/>
    <property type="molecule type" value="Genomic_DNA"/>
</dbReference>
<keyword evidence="2" id="KW-1185">Reference proteome</keyword>
<evidence type="ECO:0000313" key="1">
    <source>
        <dbReference type="EMBL" id="WAH35400.1"/>
    </source>
</evidence>
<dbReference type="Proteomes" id="UP001164803">
    <property type="component" value="Chromosome"/>
</dbReference>
<name>A0ABY6YXQ1_9BACL</name>
<evidence type="ECO:0000313" key="2">
    <source>
        <dbReference type="Proteomes" id="UP001164803"/>
    </source>
</evidence>
<sequence>MSDIRNTISNWRPFDTQTKVTSAKSSPFPSTFQTTLNAAADRQASQWNISQHAQQRLQQRGITLSNRDLLAMDKVATQAEAKGAKNAYMVLGQTGLVVNLPSRTVVTAMDHRTDTVITQIDSVVFV</sequence>
<proteinExistence type="predicted"/>
<accession>A0ABY6YXQ1</accession>
<evidence type="ECO:0008006" key="3">
    <source>
        <dbReference type="Google" id="ProtNLM"/>
    </source>
</evidence>
<gene>
    <name evidence="1" type="ORF">NZD86_13950</name>
</gene>
<dbReference type="RefSeq" id="WP_268042602.1">
    <property type="nucleotide sequence ID" value="NZ_CP104064.1"/>
</dbReference>
<reference evidence="1" key="1">
    <citation type="submission" date="2022-08" db="EMBL/GenBank/DDBJ databases">
        <title>Alicyclobacillus dauci DSM2870, complete genome.</title>
        <authorList>
            <person name="Wang Q."/>
            <person name="Cai R."/>
            <person name="Wang Z."/>
        </authorList>
    </citation>
    <scope>NUCLEOTIDE SEQUENCE</scope>
    <source>
        <strain evidence="1">DSM 28700</strain>
    </source>
</reference>
<organism evidence="1 2">
    <name type="scientific">Alicyclobacillus dauci</name>
    <dbReference type="NCBI Taxonomy" id="1475485"/>
    <lineage>
        <taxon>Bacteria</taxon>
        <taxon>Bacillati</taxon>
        <taxon>Bacillota</taxon>
        <taxon>Bacilli</taxon>
        <taxon>Bacillales</taxon>
        <taxon>Alicyclobacillaceae</taxon>
        <taxon>Alicyclobacillus</taxon>
    </lineage>
</organism>